<dbReference type="Proteomes" id="UP001204142">
    <property type="component" value="Unassembled WGS sequence"/>
</dbReference>
<dbReference type="Gene3D" id="1.10.530.40">
    <property type="match status" value="1"/>
</dbReference>
<name>A0ABT1WJU7_9BURK</name>
<keyword evidence="2" id="KW-0081">Bacteriolytic enzyme</keyword>
<gene>
    <name evidence="4" type="ORF">NQT62_14630</name>
</gene>
<dbReference type="EMBL" id="JANIGO010000006">
    <property type="protein sequence ID" value="MCQ8897674.1"/>
    <property type="molecule type" value="Genomic_DNA"/>
</dbReference>
<evidence type="ECO:0008006" key="6">
    <source>
        <dbReference type="Google" id="ProtNLM"/>
    </source>
</evidence>
<keyword evidence="5" id="KW-1185">Reference proteome</keyword>
<evidence type="ECO:0000256" key="2">
    <source>
        <dbReference type="ARBA" id="ARBA00022638"/>
    </source>
</evidence>
<comment type="caution">
    <text evidence="4">The sequence shown here is derived from an EMBL/GenBank/DDBJ whole genome shotgun (WGS) entry which is preliminary data.</text>
</comment>
<evidence type="ECO:0000313" key="5">
    <source>
        <dbReference type="Proteomes" id="UP001204142"/>
    </source>
</evidence>
<protein>
    <recommendedName>
        <fullName evidence="6">Pesticin C-terminal domain-containing protein</fullName>
    </recommendedName>
</protein>
<sequence length="204" mass="23305">MDVLSPKRGKLTFDSEGNEGGPYHSRSLHHPSFVSGVTLGRGYDMREKSSQMIESDLIRAGLEPVLAKLIAQASGLSGENARQFIKRPEFNNFEISAVVQLKLFEIDYERHRLDAKRIWDSSENQQRYGAGMWDELNPRIQDFIVDLRYQGLYSKSMRDRIQKSAGAGNLQELKSKFSQAITEMGLRMDQRNKRRIEFLSSDGS</sequence>
<evidence type="ECO:0000313" key="4">
    <source>
        <dbReference type="EMBL" id="MCQ8897674.1"/>
    </source>
</evidence>
<evidence type="ECO:0000256" key="3">
    <source>
        <dbReference type="SAM" id="MobiDB-lite"/>
    </source>
</evidence>
<feature type="region of interest" description="Disordered" evidence="3">
    <location>
        <begin position="1"/>
        <end position="28"/>
    </location>
</feature>
<organism evidence="4 5">
    <name type="scientific">Limnobacter humi</name>
    <dbReference type="NCBI Taxonomy" id="1778671"/>
    <lineage>
        <taxon>Bacteria</taxon>
        <taxon>Pseudomonadati</taxon>
        <taxon>Pseudomonadota</taxon>
        <taxon>Betaproteobacteria</taxon>
        <taxon>Burkholderiales</taxon>
        <taxon>Burkholderiaceae</taxon>
        <taxon>Limnobacter</taxon>
    </lineage>
</organism>
<dbReference type="RefSeq" id="WP_256765480.1">
    <property type="nucleotide sequence ID" value="NZ_JANIGO010000006.1"/>
</dbReference>
<dbReference type="InterPro" id="IPR023347">
    <property type="entry name" value="Lysozyme_dom_sf"/>
</dbReference>
<accession>A0ABT1WJU7</accession>
<keyword evidence="1" id="KW-0929">Antimicrobial</keyword>
<reference evidence="4 5" key="1">
    <citation type="submission" date="2022-07" db="EMBL/GenBank/DDBJ databases">
        <authorList>
            <person name="Xamxidin M."/>
            <person name="Wu M."/>
        </authorList>
    </citation>
    <scope>NUCLEOTIDE SEQUENCE [LARGE SCALE GENOMIC DNA]</scope>
    <source>
        <strain evidence="4 5">NBRC 111650</strain>
    </source>
</reference>
<proteinExistence type="predicted"/>
<evidence type="ECO:0000256" key="1">
    <source>
        <dbReference type="ARBA" id="ARBA00022529"/>
    </source>
</evidence>